<keyword evidence="3" id="KW-1185">Reference proteome</keyword>
<dbReference type="EMBL" id="CP142149">
    <property type="protein sequence ID" value="WSE28322.1"/>
    <property type="molecule type" value="Genomic_DNA"/>
</dbReference>
<protein>
    <recommendedName>
        <fullName evidence="4">Glycine zipper domain-containing protein</fullName>
    </recommendedName>
</protein>
<feature type="compositionally biased region" description="Polar residues" evidence="1">
    <location>
        <begin position="308"/>
        <end position="322"/>
    </location>
</feature>
<evidence type="ECO:0000313" key="3">
    <source>
        <dbReference type="Proteomes" id="UP001330812"/>
    </source>
</evidence>
<evidence type="ECO:0000313" key="2">
    <source>
        <dbReference type="EMBL" id="WSE28322.1"/>
    </source>
</evidence>
<evidence type="ECO:0008006" key="4">
    <source>
        <dbReference type="Google" id="ProtNLM"/>
    </source>
</evidence>
<reference evidence="2 3" key="1">
    <citation type="journal article" date="2015" name="Int. J. Syst. Evol. Microbiol.">
        <title>Amycolatopsis rhabdoformis sp. nov., an actinomycete isolated from a tropical forest soil.</title>
        <authorList>
            <person name="Souza W.R."/>
            <person name="Silva R.E."/>
            <person name="Goodfellow M."/>
            <person name="Busarakam K."/>
            <person name="Figueiro F.S."/>
            <person name="Ferreira D."/>
            <person name="Rodrigues-Filho E."/>
            <person name="Moraes L.A.B."/>
            <person name="Zucchi T.D."/>
        </authorList>
    </citation>
    <scope>NUCLEOTIDE SEQUENCE [LARGE SCALE GENOMIC DNA]</scope>
    <source>
        <strain evidence="2 3">NCIMB 14900</strain>
    </source>
</reference>
<proteinExistence type="predicted"/>
<gene>
    <name evidence="2" type="ORF">VSH64_36620</name>
</gene>
<evidence type="ECO:0000256" key="1">
    <source>
        <dbReference type="SAM" id="MobiDB-lite"/>
    </source>
</evidence>
<accession>A0ABZ1I3F2</accession>
<dbReference type="InterPro" id="IPR038332">
    <property type="entry name" value="PPE_sf"/>
</dbReference>
<organism evidence="2 3">
    <name type="scientific">Amycolatopsis rhabdoformis</name>
    <dbReference type="NCBI Taxonomy" id="1448059"/>
    <lineage>
        <taxon>Bacteria</taxon>
        <taxon>Bacillati</taxon>
        <taxon>Actinomycetota</taxon>
        <taxon>Actinomycetes</taxon>
        <taxon>Pseudonocardiales</taxon>
        <taxon>Pseudonocardiaceae</taxon>
        <taxon>Amycolatopsis</taxon>
    </lineage>
</organism>
<dbReference type="Gene3D" id="1.20.1260.20">
    <property type="entry name" value="PPE superfamily"/>
    <property type="match status" value="1"/>
</dbReference>
<dbReference type="RefSeq" id="WP_326567322.1">
    <property type="nucleotide sequence ID" value="NZ_CP142149.1"/>
</dbReference>
<feature type="compositionally biased region" description="Low complexity" evidence="1">
    <location>
        <begin position="284"/>
        <end position="307"/>
    </location>
</feature>
<name>A0ABZ1I3F2_9PSEU</name>
<feature type="region of interest" description="Disordered" evidence="1">
    <location>
        <begin position="225"/>
        <end position="334"/>
    </location>
</feature>
<sequence length="462" mass="43993">MGNDANTMGKELKGMAIGAGYGAAIGSVVPGVGTAVGAGVGAIAGGLVGLFSGGPEAQQQSADLGGRSIDAYSIYQKIHAGDPSSLENGSKAAGELKKVHTDRVGEIDALNTKMDAAWQGGGATAAQAGAHPLGIWLDASAGNLGKSDMYLGNQVDCFHTVKSKVQDLPKDPPSAGFLDGINPLSDKDDEINQYNDNSKANVQAYTAYFNASNSNAQQLPQYSAWQGNTLSDGGGGNNFGGGPGGGGNFGGGGGPGGGGGSFNPANMPKFDAKPTDFSTGHTGGNDTNDPNGNIGTGIPTGTYTPPGSDSTSAQGFTPSSFDSSGFGPGGSGGFGPGGGVGSFGAGGAGGGFGGGGAGSGAVAGFGPGAFGAGAGFGPGGAGSGAAAEGLAGGAGARGGAMGAGMGTAGKAGASGMGGMGAGGAKGGKGTEDEEHQTKYLVEEDANELFGTDELTAPPVIGE</sequence>
<feature type="compositionally biased region" description="Gly residues" evidence="1">
    <location>
        <begin position="232"/>
        <end position="261"/>
    </location>
</feature>
<dbReference type="Proteomes" id="UP001330812">
    <property type="component" value="Chromosome"/>
</dbReference>